<dbReference type="PANTHER" id="PTHR23513">
    <property type="entry name" value="INTEGRAL MEMBRANE EFFLUX PROTEIN-RELATED"/>
    <property type="match status" value="1"/>
</dbReference>
<evidence type="ECO:0000313" key="7">
    <source>
        <dbReference type="EMBL" id="CAA9321084.1"/>
    </source>
</evidence>
<dbReference type="Gene3D" id="1.20.1250.20">
    <property type="entry name" value="MFS general substrate transporter like domains"/>
    <property type="match status" value="1"/>
</dbReference>
<keyword evidence="3 6" id="KW-0812">Transmembrane</keyword>
<comment type="subcellular location">
    <subcellularLocation>
        <location evidence="1">Cell membrane</location>
        <topology evidence="1">Multi-pass membrane protein</topology>
    </subcellularLocation>
</comment>
<evidence type="ECO:0000256" key="6">
    <source>
        <dbReference type="SAM" id="Phobius"/>
    </source>
</evidence>
<protein>
    <recommendedName>
        <fullName evidence="8">Major facilitator superfamily (MFS) profile domain-containing protein</fullName>
    </recommendedName>
</protein>
<keyword evidence="5 6" id="KW-0472">Membrane</keyword>
<dbReference type="AlphaFoldDB" id="A0A6J4L4E7"/>
<feature type="transmembrane region" description="Helical" evidence="6">
    <location>
        <begin position="53"/>
        <end position="73"/>
    </location>
</feature>
<keyword evidence="2" id="KW-1003">Cell membrane</keyword>
<dbReference type="Pfam" id="PF07690">
    <property type="entry name" value="MFS_1"/>
    <property type="match status" value="2"/>
</dbReference>
<feature type="transmembrane region" description="Helical" evidence="6">
    <location>
        <begin position="143"/>
        <end position="170"/>
    </location>
</feature>
<feature type="transmembrane region" description="Helical" evidence="6">
    <location>
        <begin position="108"/>
        <end position="131"/>
    </location>
</feature>
<keyword evidence="4 6" id="KW-1133">Transmembrane helix</keyword>
<dbReference type="GO" id="GO:0022857">
    <property type="term" value="F:transmembrane transporter activity"/>
    <property type="evidence" value="ECO:0007669"/>
    <property type="project" value="InterPro"/>
</dbReference>
<feature type="transmembrane region" description="Helical" evidence="6">
    <location>
        <begin position="225"/>
        <end position="248"/>
    </location>
</feature>
<evidence type="ECO:0000256" key="3">
    <source>
        <dbReference type="ARBA" id="ARBA00022692"/>
    </source>
</evidence>
<dbReference type="PANTHER" id="PTHR23513:SF11">
    <property type="entry name" value="STAPHYLOFERRIN A TRANSPORTER"/>
    <property type="match status" value="1"/>
</dbReference>
<evidence type="ECO:0000256" key="2">
    <source>
        <dbReference type="ARBA" id="ARBA00022475"/>
    </source>
</evidence>
<dbReference type="InterPro" id="IPR011701">
    <property type="entry name" value="MFS"/>
</dbReference>
<gene>
    <name evidence="7" type="ORF">AVDCRST_MAG07-1257</name>
</gene>
<feature type="transmembrane region" description="Helical" evidence="6">
    <location>
        <begin position="312"/>
        <end position="332"/>
    </location>
</feature>
<feature type="transmembrane region" description="Helical" evidence="6">
    <location>
        <begin position="254"/>
        <end position="275"/>
    </location>
</feature>
<evidence type="ECO:0008006" key="8">
    <source>
        <dbReference type="Google" id="ProtNLM"/>
    </source>
</evidence>
<feature type="transmembrane region" description="Helical" evidence="6">
    <location>
        <begin position="375"/>
        <end position="396"/>
    </location>
</feature>
<accession>A0A6J4L4E7</accession>
<dbReference type="EMBL" id="CADCUB010000061">
    <property type="protein sequence ID" value="CAA9321084.1"/>
    <property type="molecule type" value="Genomic_DNA"/>
</dbReference>
<dbReference type="SUPFAM" id="SSF103473">
    <property type="entry name" value="MFS general substrate transporter"/>
    <property type="match status" value="1"/>
</dbReference>
<dbReference type="InterPro" id="IPR022324">
    <property type="entry name" value="Bacilysin_exporter_BacE_put"/>
</dbReference>
<dbReference type="InterPro" id="IPR036259">
    <property type="entry name" value="MFS_trans_sf"/>
</dbReference>
<evidence type="ECO:0000256" key="4">
    <source>
        <dbReference type="ARBA" id="ARBA00022989"/>
    </source>
</evidence>
<proteinExistence type="predicted"/>
<feature type="transmembrane region" description="Helical" evidence="6">
    <location>
        <begin position="344"/>
        <end position="363"/>
    </location>
</feature>
<dbReference type="GO" id="GO:0005886">
    <property type="term" value="C:plasma membrane"/>
    <property type="evidence" value="ECO:0007669"/>
    <property type="project" value="UniProtKB-SubCell"/>
</dbReference>
<sequence length="411" mass="42202">MSSFAAERRATYREVLAVRQFRALFVAQLLSLVGDRAAAVALGVLVYERSRSPLLAATVFGLTFLPHLFAAPLSVLVDRMPRRRVLVLCDLARVPLVLLMLVPDAPLALLFVLLGLVTLCEVPFDAARTVVMRSVLDDDQYPVGVALSSAVYEASLLIGSLGGGLLVAALSVRGCLLFDVATFVVSAVVVRLLVDEHAPVVEPDEQQSGLRQTLHFLLAPATRRMLWLALVVAGVATGAEGLSVTVAYSLGGGASLTGVLAAAIPAGTLLAGLLVPRLLTRTQQRRVALPLAGVTVGALALCALPVGVPTLVGLWALIGAGCAVLVIANPVVMAAVPDAHRGRAFGICSSVLMAAQAVGILAAGTLADHLSPTRALAVLGGLGAVALLPVALRGLAAAEGAADARHEVVAG</sequence>
<feature type="transmembrane region" description="Helical" evidence="6">
    <location>
        <begin position="21"/>
        <end position="47"/>
    </location>
</feature>
<evidence type="ECO:0000256" key="5">
    <source>
        <dbReference type="ARBA" id="ARBA00023136"/>
    </source>
</evidence>
<name>A0A6J4L4E7_9ACTN</name>
<dbReference type="PRINTS" id="PR01988">
    <property type="entry name" value="EXPORTERBACE"/>
</dbReference>
<organism evidence="7">
    <name type="scientific">uncultured Frankineae bacterium</name>
    <dbReference type="NCBI Taxonomy" id="437475"/>
    <lineage>
        <taxon>Bacteria</taxon>
        <taxon>Bacillati</taxon>
        <taxon>Actinomycetota</taxon>
        <taxon>Actinomycetes</taxon>
        <taxon>Frankiales</taxon>
        <taxon>environmental samples</taxon>
    </lineage>
</organism>
<feature type="transmembrane region" description="Helical" evidence="6">
    <location>
        <begin position="287"/>
        <end position="306"/>
    </location>
</feature>
<evidence type="ECO:0000256" key="1">
    <source>
        <dbReference type="ARBA" id="ARBA00004651"/>
    </source>
</evidence>
<dbReference type="CDD" id="cd06173">
    <property type="entry name" value="MFS_MefA_like"/>
    <property type="match status" value="1"/>
</dbReference>
<reference evidence="7" key="1">
    <citation type="submission" date="2020-02" db="EMBL/GenBank/DDBJ databases">
        <authorList>
            <person name="Meier V. D."/>
        </authorList>
    </citation>
    <scope>NUCLEOTIDE SEQUENCE</scope>
    <source>
        <strain evidence="7">AVDCRST_MAG07</strain>
    </source>
</reference>